<reference evidence="2" key="2">
    <citation type="journal article" date="2019" name="Genome Biol. Evol.">
        <title>Day and night: Metabolic profiles and evolutionary relationships of six axenic non-marine cyanobacteria.</title>
        <authorList>
            <person name="Will S.E."/>
            <person name="Henke P."/>
            <person name="Boedeker C."/>
            <person name="Huang S."/>
            <person name="Brinkmann H."/>
            <person name="Rohde M."/>
            <person name="Jarek M."/>
            <person name="Friedl T."/>
            <person name="Seufert S."/>
            <person name="Schumacher M."/>
            <person name="Overmann J."/>
            <person name="Neumann-Schaal M."/>
            <person name="Petersen J."/>
        </authorList>
    </citation>
    <scope>NUCLEOTIDE SEQUENCE [LARGE SCALE GENOMIC DNA]</scope>
    <source>
        <strain evidence="2">PCC 7102</strain>
    </source>
</reference>
<dbReference type="OrthoDB" id="501956at2"/>
<protein>
    <recommendedName>
        <fullName evidence="4">Transposase</fullName>
    </recommendedName>
</protein>
<dbReference type="RefSeq" id="WP_127079562.1">
    <property type="nucleotide sequence ID" value="NZ_RSCL01000002.1"/>
</dbReference>
<name>A0A433VS93_9CYAN</name>
<proteinExistence type="predicted"/>
<dbReference type="InterPro" id="IPR010095">
    <property type="entry name" value="Cas12f1-like_TNB"/>
</dbReference>
<sequence length="542" mass="61942">MIKFSDLTRKSTSKSGGVETRRFLVGIETKIKSVEPQILDFFEEWGALYQKIVRWCTKRLLQGRCKNELLPSVQFTFNIDWAWADSILTDACATIKSAEEIRKLNIENIELDIKSGIEKVENMIDEYNQFILNDEHYKAKRQAFQINNKLARLERRTERLVQLKNSKLSITFGTKELATKQHFLSENNFSNHSEWLKKWRLARSGNFSSVGNANSTGKNRVMKTFHKQDNIFILKIIVPKCLTKKYSQELSLEFSVASRRLPDLLYAVDPKNLRASESKQPITVRCFIREHKKNAWYLHFSTYVPEVPSLNQNNGTLGIDLNANTIDIAYVSQDGNIKKSLVKSFPIPVGTTGQVNALMRDIVNDIVSVASDIGCSISIENLDFKDKKATLRHSGSRNYNRMLSGFVYSKFREFLVVCCEKKGIRVNLVNPALTSTIGLFKYTKSYGLSSGFAAALVIGRRALGFNEALNTDSKTLLTCSGKKEIIPRDKSKNLKLWNKVHRKMKESKIGRTRFYEPSISTIIIAEINSLQKSKKRRKAIYN</sequence>
<evidence type="ECO:0008006" key="4">
    <source>
        <dbReference type="Google" id="ProtNLM"/>
    </source>
</evidence>
<comment type="caution">
    <text evidence="2">The sequence shown here is derived from an EMBL/GenBank/DDBJ whole genome shotgun (WGS) entry which is preliminary data.</text>
</comment>
<dbReference type="AlphaFoldDB" id="A0A433VS93"/>
<dbReference type="EMBL" id="RSCL01000002">
    <property type="protein sequence ID" value="RUT08998.1"/>
    <property type="molecule type" value="Genomic_DNA"/>
</dbReference>
<keyword evidence="3" id="KW-1185">Reference proteome</keyword>
<gene>
    <name evidence="2" type="ORF">DSM106972_010510</name>
</gene>
<dbReference type="Proteomes" id="UP000271624">
    <property type="component" value="Unassembled WGS sequence"/>
</dbReference>
<keyword evidence="1" id="KW-0238">DNA-binding</keyword>
<evidence type="ECO:0000313" key="3">
    <source>
        <dbReference type="Proteomes" id="UP000271624"/>
    </source>
</evidence>
<dbReference type="GO" id="GO:0003677">
    <property type="term" value="F:DNA binding"/>
    <property type="evidence" value="ECO:0007669"/>
    <property type="project" value="UniProtKB-KW"/>
</dbReference>
<evidence type="ECO:0000256" key="1">
    <source>
        <dbReference type="ARBA" id="ARBA00023125"/>
    </source>
</evidence>
<evidence type="ECO:0000313" key="2">
    <source>
        <dbReference type="EMBL" id="RUT08998.1"/>
    </source>
</evidence>
<accession>A0A433VS93</accession>
<dbReference type="NCBIfam" id="TIGR01766">
    <property type="entry name" value="IS200/IS605 family accessory protein TnpB-like domain"/>
    <property type="match status" value="1"/>
</dbReference>
<organism evidence="2 3">
    <name type="scientific">Dulcicalothrix desertica PCC 7102</name>
    <dbReference type="NCBI Taxonomy" id="232991"/>
    <lineage>
        <taxon>Bacteria</taxon>
        <taxon>Bacillati</taxon>
        <taxon>Cyanobacteriota</taxon>
        <taxon>Cyanophyceae</taxon>
        <taxon>Nostocales</taxon>
        <taxon>Calotrichaceae</taxon>
        <taxon>Dulcicalothrix</taxon>
    </lineage>
</organism>
<reference evidence="2" key="1">
    <citation type="submission" date="2018-12" db="EMBL/GenBank/DDBJ databases">
        <authorList>
            <person name="Will S."/>
            <person name="Neumann-Schaal M."/>
            <person name="Henke P."/>
        </authorList>
    </citation>
    <scope>NUCLEOTIDE SEQUENCE</scope>
    <source>
        <strain evidence="2">PCC 7102</strain>
    </source>
</reference>